<organism evidence="1">
    <name type="scientific">viral metagenome</name>
    <dbReference type="NCBI Taxonomy" id="1070528"/>
    <lineage>
        <taxon>unclassified sequences</taxon>
        <taxon>metagenomes</taxon>
        <taxon>organismal metagenomes</taxon>
    </lineage>
</organism>
<dbReference type="AlphaFoldDB" id="A0A6C0JQ61"/>
<evidence type="ECO:0000313" key="1">
    <source>
        <dbReference type="EMBL" id="QHU06018.1"/>
    </source>
</evidence>
<protein>
    <submittedName>
        <fullName evidence="1">Uncharacterized protein</fullName>
    </submittedName>
</protein>
<name>A0A6C0JQ61_9ZZZZ</name>
<reference evidence="1" key="1">
    <citation type="journal article" date="2020" name="Nature">
        <title>Giant virus diversity and host interactions through global metagenomics.</title>
        <authorList>
            <person name="Schulz F."/>
            <person name="Roux S."/>
            <person name="Paez-Espino D."/>
            <person name="Jungbluth S."/>
            <person name="Walsh D.A."/>
            <person name="Denef V.J."/>
            <person name="McMahon K.D."/>
            <person name="Konstantinidis K.T."/>
            <person name="Eloe-Fadrosh E.A."/>
            <person name="Kyrpides N.C."/>
            <person name="Woyke T."/>
        </authorList>
    </citation>
    <scope>NUCLEOTIDE SEQUENCE</scope>
    <source>
        <strain evidence="1">GVMAG-M-3300027747-57</strain>
    </source>
</reference>
<proteinExistence type="predicted"/>
<sequence length="177" mass="21118">MKKIYVGGCFYDYLEVRNIQNIFVSNGFEITYDWTIKVYPCFCIHLDTKDRITHILFVHKYIYARIEINAEKIITHRNKLSNDMRTFDKLQEEAILDMNGVYQADWSIFIITRKDYVYRGTFFELGASIMRDTLRNKRNHTIIISSVGKDTYAKTLCFYHHPDIIHVNTIDEALYFM</sequence>
<accession>A0A6C0JQ61</accession>
<dbReference type="EMBL" id="MN740430">
    <property type="protein sequence ID" value="QHU06018.1"/>
    <property type="molecule type" value="Genomic_DNA"/>
</dbReference>